<dbReference type="InParanoid" id="A2DPE9"/>
<dbReference type="AlphaFoldDB" id="A2DPE9"/>
<reference evidence="1" key="1">
    <citation type="submission" date="2006-10" db="EMBL/GenBank/DDBJ databases">
        <authorList>
            <person name="Amadeo P."/>
            <person name="Zhao Q."/>
            <person name="Wortman J."/>
            <person name="Fraser-Liggett C."/>
            <person name="Carlton J."/>
        </authorList>
    </citation>
    <scope>NUCLEOTIDE SEQUENCE</scope>
    <source>
        <strain evidence="1">G3</strain>
    </source>
</reference>
<name>A2DPE9_TRIV3</name>
<accession>A2DPE9</accession>
<sequence>MQSNKAILNNQDYLYELALSKQLEIQAQEEREVENQKQREVQIRINKQTMHERIQKSIEVGINGDMKIKFVLPNGRKIMKRYTNQMTVESLFQSIICDECYFDSNYEELPFFLRDVHGKIFERSNLTLEHAGIKSNTNFYVTLS</sequence>
<keyword evidence="2" id="KW-1185">Reference proteome</keyword>
<proteinExistence type="predicted"/>
<evidence type="ECO:0000313" key="1">
    <source>
        <dbReference type="EMBL" id="EAY17693.1"/>
    </source>
</evidence>
<organism evidence="1 2">
    <name type="scientific">Trichomonas vaginalis (strain ATCC PRA-98 / G3)</name>
    <dbReference type="NCBI Taxonomy" id="412133"/>
    <lineage>
        <taxon>Eukaryota</taxon>
        <taxon>Metamonada</taxon>
        <taxon>Parabasalia</taxon>
        <taxon>Trichomonadida</taxon>
        <taxon>Trichomonadidae</taxon>
        <taxon>Trichomonas</taxon>
    </lineage>
</organism>
<dbReference type="Proteomes" id="UP000001542">
    <property type="component" value="Unassembled WGS sequence"/>
</dbReference>
<gene>
    <name evidence="1" type="ORF">TVAG_170050</name>
</gene>
<protein>
    <recommendedName>
        <fullName evidence="3">UBX domain containing protein</fullName>
    </recommendedName>
</protein>
<dbReference type="SMR" id="A2DPE9"/>
<dbReference type="RefSeq" id="XP_001329828.1">
    <property type="nucleotide sequence ID" value="XM_001329793.1"/>
</dbReference>
<dbReference type="KEGG" id="tva:4775711"/>
<reference evidence="1" key="2">
    <citation type="journal article" date="2007" name="Science">
        <title>Draft genome sequence of the sexually transmitted pathogen Trichomonas vaginalis.</title>
        <authorList>
            <person name="Carlton J.M."/>
            <person name="Hirt R.P."/>
            <person name="Silva J.C."/>
            <person name="Delcher A.L."/>
            <person name="Schatz M."/>
            <person name="Zhao Q."/>
            <person name="Wortman J.R."/>
            <person name="Bidwell S.L."/>
            <person name="Alsmark U.C.M."/>
            <person name="Besteiro S."/>
            <person name="Sicheritz-Ponten T."/>
            <person name="Noel C.J."/>
            <person name="Dacks J.B."/>
            <person name="Foster P.G."/>
            <person name="Simillion C."/>
            <person name="Van de Peer Y."/>
            <person name="Miranda-Saavedra D."/>
            <person name="Barton G.J."/>
            <person name="Westrop G.D."/>
            <person name="Mueller S."/>
            <person name="Dessi D."/>
            <person name="Fiori P.L."/>
            <person name="Ren Q."/>
            <person name="Paulsen I."/>
            <person name="Zhang H."/>
            <person name="Bastida-Corcuera F.D."/>
            <person name="Simoes-Barbosa A."/>
            <person name="Brown M.T."/>
            <person name="Hayes R.D."/>
            <person name="Mukherjee M."/>
            <person name="Okumura C.Y."/>
            <person name="Schneider R."/>
            <person name="Smith A.J."/>
            <person name="Vanacova S."/>
            <person name="Villalvazo M."/>
            <person name="Haas B.J."/>
            <person name="Pertea M."/>
            <person name="Feldblyum T.V."/>
            <person name="Utterback T.R."/>
            <person name="Shu C.L."/>
            <person name="Osoegawa K."/>
            <person name="de Jong P.J."/>
            <person name="Hrdy I."/>
            <person name="Horvathova L."/>
            <person name="Zubacova Z."/>
            <person name="Dolezal P."/>
            <person name="Malik S.B."/>
            <person name="Logsdon J.M. Jr."/>
            <person name="Henze K."/>
            <person name="Gupta A."/>
            <person name="Wang C.C."/>
            <person name="Dunne R.L."/>
            <person name="Upcroft J.A."/>
            <person name="Upcroft P."/>
            <person name="White O."/>
            <person name="Salzberg S.L."/>
            <person name="Tang P."/>
            <person name="Chiu C.-H."/>
            <person name="Lee Y.-S."/>
            <person name="Embley T.M."/>
            <person name="Coombs G.H."/>
            <person name="Mottram J.C."/>
            <person name="Tachezy J."/>
            <person name="Fraser-Liggett C.M."/>
            <person name="Johnson P.J."/>
        </authorList>
    </citation>
    <scope>NUCLEOTIDE SEQUENCE [LARGE SCALE GENOMIC DNA]</scope>
    <source>
        <strain evidence="1">G3</strain>
    </source>
</reference>
<evidence type="ECO:0008006" key="3">
    <source>
        <dbReference type="Google" id="ProtNLM"/>
    </source>
</evidence>
<dbReference type="EMBL" id="DS113227">
    <property type="protein sequence ID" value="EAY17693.1"/>
    <property type="molecule type" value="Genomic_DNA"/>
</dbReference>
<evidence type="ECO:0000313" key="2">
    <source>
        <dbReference type="Proteomes" id="UP000001542"/>
    </source>
</evidence>
<dbReference type="VEuPathDB" id="TrichDB:TVAGG3_0680890"/>
<dbReference type="VEuPathDB" id="TrichDB:TVAG_170050"/>